<reference evidence="8" key="1">
    <citation type="submission" date="2021-01" db="EMBL/GenBank/DDBJ databases">
        <authorList>
            <consortium name="Genoscope - CEA"/>
            <person name="William W."/>
        </authorList>
    </citation>
    <scope>NUCLEOTIDE SEQUENCE</scope>
</reference>
<evidence type="ECO:0000256" key="5">
    <source>
        <dbReference type="SAM" id="Coils"/>
    </source>
</evidence>
<feature type="compositionally biased region" description="Polar residues" evidence="6">
    <location>
        <begin position="350"/>
        <end position="364"/>
    </location>
</feature>
<dbReference type="Pfam" id="PF00069">
    <property type="entry name" value="Pkinase"/>
    <property type="match status" value="1"/>
</dbReference>
<evidence type="ECO:0000256" key="2">
    <source>
        <dbReference type="ARBA" id="ARBA00022840"/>
    </source>
</evidence>
<evidence type="ECO:0000259" key="7">
    <source>
        <dbReference type="PROSITE" id="PS50011"/>
    </source>
</evidence>
<evidence type="ECO:0000256" key="1">
    <source>
        <dbReference type="ARBA" id="ARBA00022741"/>
    </source>
</evidence>
<dbReference type="PROSITE" id="PS00107">
    <property type="entry name" value="PROTEIN_KINASE_ATP"/>
    <property type="match status" value="1"/>
</dbReference>
<evidence type="ECO:0000313" key="8">
    <source>
        <dbReference type="EMBL" id="CAD8042881.1"/>
    </source>
</evidence>
<dbReference type="EMBL" id="CAJJDM010000001">
    <property type="protein sequence ID" value="CAD8042881.1"/>
    <property type="molecule type" value="Genomic_DNA"/>
</dbReference>
<feature type="domain" description="Protein kinase" evidence="7">
    <location>
        <begin position="21"/>
        <end position="296"/>
    </location>
</feature>
<feature type="compositionally biased region" description="Basic and acidic residues" evidence="6">
    <location>
        <begin position="323"/>
        <end position="343"/>
    </location>
</feature>
<feature type="coiled-coil region" evidence="5">
    <location>
        <begin position="436"/>
        <end position="493"/>
    </location>
</feature>
<dbReference type="GO" id="GO:0004674">
    <property type="term" value="F:protein serine/threonine kinase activity"/>
    <property type="evidence" value="ECO:0007669"/>
    <property type="project" value="UniProtKB-KW"/>
</dbReference>
<feature type="binding site" evidence="3">
    <location>
        <position position="48"/>
    </location>
    <ligand>
        <name>ATP</name>
        <dbReference type="ChEBI" id="CHEBI:30616"/>
    </ligand>
</feature>
<dbReference type="GO" id="GO:0005737">
    <property type="term" value="C:cytoplasm"/>
    <property type="evidence" value="ECO:0007669"/>
    <property type="project" value="TreeGrafter"/>
</dbReference>
<dbReference type="InterPro" id="IPR017441">
    <property type="entry name" value="Protein_kinase_ATP_BS"/>
</dbReference>
<comment type="caution">
    <text evidence="8">The sequence shown here is derived from an EMBL/GenBank/DDBJ whole genome shotgun (WGS) entry which is preliminary data.</text>
</comment>
<feature type="region of interest" description="Disordered" evidence="6">
    <location>
        <begin position="350"/>
        <end position="369"/>
    </location>
</feature>
<organism evidence="8 9">
    <name type="scientific">Paramecium primaurelia</name>
    <dbReference type="NCBI Taxonomy" id="5886"/>
    <lineage>
        <taxon>Eukaryota</taxon>
        <taxon>Sar</taxon>
        <taxon>Alveolata</taxon>
        <taxon>Ciliophora</taxon>
        <taxon>Intramacronucleata</taxon>
        <taxon>Oligohymenophorea</taxon>
        <taxon>Peniculida</taxon>
        <taxon>Parameciidae</taxon>
        <taxon>Paramecium</taxon>
    </lineage>
</organism>
<keyword evidence="4" id="KW-0418">Kinase</keyword>
<evidence type="ECO:0000256" key="6">
    <source>
        <dbReference type="SAM" id="MobiDB-lite"/>
    </source>
</evidence>
<evidence type="ECO:0000256" key="3">
    <source>
        <dbReference type="PROSITE-ProRule" id="PRU10141"/>
    </source>
</evidence>
<keyword evidence="1 3" id="KW-0547">Nucleotide-binding</keyword>
<protein>
    <recommendedName>
        <fullName evidence="7">Protein kinase domain-containing protein</fullName>
    </recommendedName>
</protein>
<dbReference type="PROSITE" id="PS50011">
    <property type="entry name" value="PROTEIN_KINASE_DOM"/>
    <property type="match status" value="1"/>
</dbReference>
<dbReference type="GO" id="GO:0005524">
    <property type="term" value="F:ATP binding"/>
    <property type="evidence" value="ECO:0007669"/>
    <property type="project" value="UniProtKB-UniRule"/>
</dbReference>
<name>A0A8S1JMF6_PARPR</name>
<keyword evidence="5" id="KW-0175">Coiled coil</keyword>
<dbReference type="SMART" id="SM00220">
    <property type="entry name" value="S_TKc"/>
    <property type="match status" value="1"/>
</dbReference>
<keyword evidence="2 3" id="KW-0067">ATP-binding</keyword>
<comment type="similarity">
    <text evidence="4">Belongs to the protein kinase superfamily.</text>
</comment>
<keyword evidence="9" id="KW-1185">Reference proteome</keyword>
<feature type="region of interest" description="Disordered" evidence="6">
    <location>
        <begin position="321"/>
        <end position="343"/>
    </location>
</feature>
<dbReference type="Proteomes" id="UP000688137">
    <property type="component" value="Unassembled WGS sequence"/>
</dbReference>
<evidence type="ECO:0000256" key="4">
    <source>
        <dbReference type="RuleBase" id="RU000304"/>
    </source>
</evidence>
<dbReference type="GO" id="GO:0044773">
    <property type="term" value="P:mitotic DNA damage checkpoint signaling"/>
    <property type="evidence" value="ECO:0007669"/>
    <property type="project" value="TreeGrafter"/>
</dbReference>
<evidence type="ECO:0000313" key="9">
    <source>
        <dbReference type="Proteomes" id="UP000688137"/>
    </source>
</evidence>
<keyword evidence="4" id="KW-0808">Transferase</keyword>
<dbReference type="PROSITE" id="PS00108">
    <property type="entry name" value="PROTEIN_KINASE_ST"/>
    <property type="match status" value="1"/>
</dbReference>
<gene>
    <name evidence="8" type="ORF">PPRIM_AZ9-3.1.T0040098</name>
</gene>
<dbReference type="PANTHER" id="PTHR44167">
    <property type="entry name" value="OVARIAN-SPECIFIC SERINE/THREONINE-PROTEIN KINASE LOK-RELATED"/>
    <property type="match status" value="1"/>
</dbReference>
<dbReference type="GO" id="GO:0005634">
    <property type="term" value="C:nucleus"/>
    <property type="evidence" value="ECO:0007669"/>
    <property type="project" value="TreeGrafter"/>
</dbReference>
<dbReference type="InterPro" id="IPR000719">
    <property type="entry name" value="Prot_kinase_dom"/>
</dbReference>
<proteinExistence type="inferred from homology"/>
<dbReference type="AlphaFoldDB" id="A0A8S1JMF6"/>
<keyword evidence="4" id="KW-0723">Serine/threonine-protein kinase</keyword>
<accession>A0A8S1JMF6</accession>
<dbReference type="PANTHER" id="PTHR44167:SF24">
    <property type="entry name" value="SERINE_THREONINE-PROTEIN KINASE CHK2"/>
    <property type="match status" value="1"/>
</dbReference>
<sequence length="495" mass="58585">MQDENQVNQMEEEGISKCEGYYIIKYLGHGASAVVKLGQKGHEQVAIKLLKVKNEQERPQKIQKLQQEVQILEQLNNHNYDGIVQLKYFSDNLTYIKKNGQIVNKIGMILEFGEKGSMNSYLLTLKRFNEQASRFYFRQLMTALVYMKGLNICHLDLKPDNILFDSDFNLKIADFGFSKQANGLINDFFGGTKNYMAPELWDRIAYDGSKVDVFAAAQILFKMITGCFAFKNCQEQLYILIQQNDYAQFWNIQNNTHQTLFPQGFPDDFKDLINRMIDPDFNRRITPEQCLQHPWTMNGEANLYQIQEQFNNVQERINQQLKQQEEEYQRQQQMRRDQERADQEMRNLLQQSQQSYKSGNSQKKNPMINKKRQLMKKFKFTFENRVLKKSLPTKMIDEILIYDDPKNLFCSIIEHFDKCGKIINIHETKYKLNVNIMENDQEKQEMLIELKKLEGDKLRVEVLNLGDDFIKFNEEIQNLKQSIQQQRDEVQIQQQ</sequence>
<dbReference type="InterPro" id="IPR008271">
    <property type="entry name" value="Ser/Thr_kinase_AS"/>
</dbReference>